<dbReference type="InterPro" id="IPR052942">
    <property type="entry name" value="LPS_cholinephosphotransferase"/>
</dbReference>
<evidence type="ECO:0000313" key="2">
    <source>
        <dbReference type="EMBL" id="EHL14328.1"/>
    </source>
</evidence>
<reference evidence="2 3" key="1">
    <citation type="submission" date="2011-08" db="EMBL/GenBank/DDBJ databases">
        <title>The Genome Sequence of Oribacterium sp. ACB7.</title>
        <authorList>
            <consortium name="The Broad Institute Genome Sequencing Platform"/>
            <person name="Earl A."/>
            <person name="Ward D."/>
            <person name="Feldgarden M."/>
            <person name="Gevers D."/>
            <person name="Sizova M."/>
            <person name="Hazen A."/>
            <person name="Epstein S."/>
            <person name="Young S.K."/>
            <person name="Zeng Q."/>
            <person name="Gargeya S."/>
            <person name="Fitzgerald M."/>
            <person name="Haas B."/>
            <person name="Abouelleil A."/>
            <person name="Alvarado L."/>
            <person name="Arachchi H.M."/>
            <person name="Berlin A."/>
            <person name="Brown A."/>
            <person name="Chapman S.B."/>
            <person name="Chen Z."/>
            <person name="Dunbar C."/>
            <person name="Freedman E."/>
            <person name="Gearin G."/>
            <person name="Gellesch M."/>
            <person name="Goldberg J."/>
            <person name="Griggs A."/>
            <person name="Gujja S."/>
            <person name="Heiman D."/>
            <person name="Howarth C."/>
            <person name="Larson L."/>
            <person name="Lui A."/>
            <person name="MacDonald P.J.P."/>
            <person name="Montmayeur A."/>
            <person name="Murphy C."/>
            <person name="Neiman D."/>
            <person name="Pearson M."/>
            <person name="Priest M."/>
            <person name="Roberts A."/>
            <person name="Saif S."/>
            <person name="Shea T."/>
            <person name="Shenoy N."/>
            <person name="Sisk P."/>
            <person name="Stolte C."/>
            <person name="Sykes S."/>
            <person name="Wortman J."/>
            <person name="Nusbaum C."/>
            <person name="Birren B."/>
        </authorList>
    </citation>
    <scope>NUCLEOTIDE SEQUENCE [LARGE SCALE GENOMIC DNA]</scope>
    <source>
        <strain evidence="2 3">ACB7</strain>
    </source>
</reference>
<dbReference type="RefSeq" id="WP_009537389.1">
    <property type="nucleotide sequence ID" value="NZ_JH414506.1"/>
</dbReference>
<name>G9WRE1_9FIRM</name>
<feature type="domain" description="LicD/FKTN/FKRP nucleotidyltransferase" evidence="1">
    <location>
        <begin position="40"/>
        <end position="268"/>
    </location>
</feature>
<dbReference type="PANTHER" id="PTHR43404">
    <property type="entry name" value="LIPOPOLYSACCHARIDE CHOLINEPHOSPHOTRANSFERASE LICD"/>
    <property type="match status" value="1"/>
</dbReference>
<keyword evidence="3" id="KW-1185">Reference proteome</keyword>
<dbReference type="EMBL" id="AFZD01000003">
    <property type="protein sequence ID" value="EHL14328.1"/>
    <property type="molecule type" value="Genomic_DNA"/>
</dbReference>
<gene>
    <name evidence="2" type="ORF">HMPREF9624_01657</name>
</gene>
<evidence type="ECO:0000259" key="1">
    <source>
        <dbReference type="Pfam" id="PF04991"/>
    </source>
</evidence>
<sequence length="650" mass="75733">MEFTRDFFYDEVRSGFYVPGIVKRAWGAELTILLEIDRICKKHNIPYYLGYGTLLGAVRDQGFIPWDDDIDIMMFRGDYYRFTNLLEKELPKELELLSIEKDSEFRGLNAVISMTRERFQNDIFQKYCAFPYCTFVDIFVLDELAYTEEEESYRRSLFRLLLKIIDIMREKGEQSEAVEEELKGAEELFQVRFDRNVPMEGQIRQFMERSFQCFNGRGGSRIATMPIYMMRGSAYPVKAFDTTKYLSFCGKEFPVPGDYEKILEIDYGDYRNNVKAGGEHDYPFFKTQEENVKHELGEQWIFEYCFSKEDLEREKVESCRELVLKTADQLLDAQKKLVEDYLSENTGDVLSSLSARQAEAIALGDLIEQKRGEGTEAVALLEQYCEALFEAYQSLHESKLKEEEQDSEVSSEEKKELCEKIQKPASFLKHLHSTLEKEWKREIVFLVHSTKFFESVRPLIDALQDAGDADCRLMPIPYFDSRGDGSFSKIHYEGKEFPAKYQITDYQSYDFAKEIPDVIVINSPYDDYNSVWTVDPFFYSKEMKKFTGKLIYIPWFVTDEIDPQAEEDGKAFYNMKYYVTVPGVFHADLTIVQSAAMKEAYLAKIESFYGSEVRKKMEKKISGAGSCLFGEKKGQGTKEVLEEFKSFLQK</sequence>
<dbReference type="AlphaFoldDB" id="G9WRE1"/>
<protein>
    <recommendedName>
        <fullName evidence="1">LicD/FKTN/FKRP nucleotidyltransferase domain-containing protein</fullName>
    </recommendedName>
</protein>
<organism evidence="2 3">
    <name type="scientific">Oribacterium asaccharolyticum ACB7</name>
    <dbReference type="NCBI Taxonomy" id="796944"/>
    <lineage>
        <taxon>Bacteria</taxon>
        <taxon>Bacillati</taxon>
        <taxon>Bacillota</taxon>
        <taxon>Clostridia</taxon>
        <taxon>Lachnospirales</taxon>
        <taxon>Lachnospiraceae</taxon>
        <taxon>Oribacterium</taxon>
    </lineage>
</organism>
<comment type="caution">
    <text evidence="2">The sequence shown here is derived from an EMBL/GenBank/DDBJ whole genome shotgun (WGS) entry which is preliminary data.</text>
</comment>
<proteinExistence type="predicted"/>
<dbReference type="GO" id="GO:0009100">
    <property type="term" value="P:glycoprotein metabolic process"/>
    <property type="evidence" value="ECO:0007669"/>
    <property type="project" value="UniProtKB-ARBA"/>
</dbReference>
<dbReference type="Pfam" id="PF04991">
    <property type="entry name" value="LicD"/>
    <property type="match status" value="1"/>
</dbReference>
<accession>G9WRE1</accession>
<dbReference type="PANTHER" id="PTHR43404:SF2">
    <property type="entry name" value="LIPOPOLYSACCHARIDE CHOLINEPHOSPHOTRANSFERASE LICD"/>
    <property type="match status" value="1"/>
</dbReference>
<dbReference type="HOGENOM" id="CLU_027783_0_0_9"/>
<dbReference type="PATRIC" id="fig|796944.3.peg.163"/>
<dbReference type="Proteomes" id="UP000003527">
    <property type="component" value="Unassembled WGS sequence"/>
</dbReference>
<evidence type="ECO:0000313" key="3">
    <source>
        <dbReference type="Proteomes" id="UP000003527"/>
    </source>
</evidence>
<dbReference type="InterPro" id="IPR007074">
    <property type="entry name" value="LicD/FKTN/FKRP_NTP_transf"/>
</dbReference>